<dbReference type="PROSITE" id="PS00356">
    <property type="entry name" value="HTH_LACI_1"/>
    <property type="match status" value="1"/>
</dbReference>
<sequence length="334" mass="36584">MISIKDVARAAGVSPSTVSHVINKTRFVAPETKVKVEKAIDELGYQPSSLARALKIKSTRTIGMLVTSSTNPFFAEVLRGVEEGCYHNDYSLILCNSGDQHERHISYLKALIQKRIDALIVMTTLADEIFYEKLAALDSLPKVVLDSEQTGFACTIGDDSVHGGELATEFLLKRGFKQIACLTGPAGHPRSRDRLRGFHRAMNEAKVEVNSSLIIESELTAPGGYEAMSKLLQSGQQVEAVFAFNDMMAIGAYKAAQERGLAIGKHISIIGYDNLELSKYITPTLTTVNQPSYELGLKAAGLLIDHLENKSELPKVIEMEPSLIVRQSVADKFE</sequence>
<dbReference type="OrthoDB" id="7946617at2"/>
<keyword evidence="3" id="KW-0238">DNA-binding</keyword>
<evidence type="ECO:0000313" key="8">
    <source>
        <dbReference type="EMBL" id="SNZ20198.1"/>
    </source>
</evidence>
<dbReference type="AlphaFoldDB" id="A0A285PFI4"/>
<dbReference type="Pfam" id="PF00356">
    <property type="entry name" value="LacI"/>
    <property type="match status" value="1"/>
</dbReference>
<dbReference type="EMBL" id="OBEL01000004">
    <property type="protein sequence ID" value="SNZ20198.1"/>
    <property type="molecule type" value="Genomic_DNA"/>
</dbReference>
<dbReference type="CDD" id="cd06275">
    <property type="entry name" value="PBP1_PurR"/>
    <property type="match status" value="1"/>
</dbReference>
<dbReference type="Gene3D" id="3.40.50.2300">
    <property type="match status" value="2"/>
</dbReference>
<dbReference type="PANTHER" id="PTHR30146:SF145">
    <property type="entry name" value="RIBOSE OPERON REPRESSOR"/>
    <property type="match status" value="1"/>
</dbReference>
<dbReference type="Proteomes" id="UP000219439">
    <property type="component" value="Unassembled WGS sequence"/>
</dbReference>
<dbReference type="SUPFAM" id="SSF47413">
    <property type="entry name" value="lambda repressor-like DNA-binding domains"/>
    <property type="match status" value="1"/>
</dbReference>
<dbReference type="InterPro" id="IPR001761">
    <property type="entry name" value="Peripla_BP/Lac1_sug-bd_dom"/>
</dbReference>
<accession>A0A285PFI4</accession>
<feature type="domain" description="HTH lacI-type" evidence="6">
    <location>
        <begin position="2"/>
        <end position="56"/>
    </location>
</feature>
<evidence type="ECO:0000259" key="7">
    <source>
        <dbReference type="PROSITE" id="PS50943"/>
    </source>
</evidence>
<dbReference type="RefSeq" id="WP_097154571.1">
    <property type="nucleotide sequence ID" value="NZ_OBEL01000004.1"/>
</dbReference>
<dbReference type="Pfam" id="PF00532">
    <property type="entry name" value="Peripla_BP_1"/>
    <property type="match status" value="1"/>
</dbReference>
<dbReference type="CDD" id="cd01392">
    <property type="entry name" value="HTH_LacI"/>
    <property type="match status" value="1"/>
</dbReference>
<evidence type="ECO:0000313" key="9">
    <source>
        <dbReference type="Proteomes" id="UP000219439"/>
    </source>
</evidence>
<dbReference type="SUPFAM" id="SSF53822">
    <property type="entry name" value="Periplasmic binding protein-like I"/>
    <property type="match status" value="1"/>
</dbReference>
<evidence type="ECO:0000256" key="2">
    <source>
        <dbReference type="ARBA" id="ARBA00023015"/>
    </source>
</evidence>
<dbReference type="InterPro" id="IPR057343">
    <property type="entry name" value="PurR_sensor_dom"/>
</dbReference>
<organism evidence="8 9">
    <name type="scientific">Cohaesibacter gelatinilyticus</name>
    <dbReference type="NCBI Taxonomy" id="372072"/>
    <lineage>
        <taxon>Bacteria</taxon>
        <taxon>Pseudomonadati</taxon>
        <taxon>Pseudomonadota</taxon>
        <taxon>Alphaproteobacteria</taxon>
        <taxon>Hyphomicrobiales</taxon>
        <taxon>Cohaesibacteraceae</taxon>
    </lineage>
</organism>
<dbReference type="PRINTS" id="PR00036">
    <property type="entry name" value="HTHLACI"/>
</dbReference>
<evidence type="ECO:0000259" key="6">
    <source>
        <dbReference type="PROSITE" id="PS50932"/>
    </source>
</evidence>
<evidence type="ECO:0000256" key="1">
    <source>
        <dbReference type="ARBA" id="ARBA00022491"/>
    </source>
</evidence>
<protein>
    <recommendedName>
        <fullName evidence="5">Ribose operon repressor</fullName>
    </recommendedName>
</protein>
<dbReference type="InterPro" id="IPR000843">
    <property type="entry name" value="HTH_LacI"/>
</dbReference>
<dbReference type="InterPro" id="IPR010982">
    <property type="entry name" value="Lambda_DNA-bd_dom_sf"/>
</dbReference>
<evidence type="ECO:0000256" key="5">
    <source>
        <dbReference type="ARBA" id="ARBA00044140"/>
    </source>
</evidence>
<dbReference type="Gene3D" id="1.10.260.40">
    <property type="entry name" value="lambda repressor-like DNA-binding domains"/>
    <property type="match status" value="1"/>
</dbReference>
<keyword evidence="1" id="KW-0678">Repressor</keyword>
<keyword evidence="2" id="KW-0805">Transcription regulation</keyword>
<dbReference type="InterPro" id="IPR028082">
    <property type="entry name" value="Peripla_BP_I"/>
</dbReference>
<keyword evidence="4" id="KW-0804">Transcription</keyword>
<name>A0A285PFI4_9HYPH</name>
<evidence type="ECO:0000256" key="4">
    <source>
        <dbReference type="ARBA" id="ARBA00023163"/>
    </source>
</evidence>
<dbReference type="PROSITE" id="PS50943">
    <property type="entry name" value="HTH_CROC1"/>
    <property type="match status" value="1"/>
</dbReference>
<proteinExistence type="predicted"/>
<dbReference type="PANTHER" id="PTHR30146">
    <property type="entry name" value="LACI-RELATED TRANSCRIPTIONAL REPRESSOR"/>
    <property type="match status" value="1"/>
</dbReference>
<dbReference type="InterPro" id="IPR001387">
    <property type="entry name" value="Cro/C1-type_HTH"/>
</dbReference>
<gene>
    <name evidence="8" type="ORF">SAMN06265368_3301</name>
</gene>
<dbReference type="SMART" id="SM00354">
    <property type="entry name" value="HTH_LACI"/>
    <property type="match status" value="1"/>
</dbReference>
<dbReference type="GO" id="GO:0003700">
    <property type="term" value="F:DNA-binding transcription factor activity"/>
    <property type="evidence" value="ECO:0007669"/>
    <property type="project" value="TreeGrafter"/>
</dbReference>
<keyword evidence="9" id="KW-1185">Reference proteome</keyword>
<evidence type="ECO:0000256" key="3">
    <source>
        <dbReference type="ARBA" id="ARBA00023125"/>
    </source>
</evidence>
<dbReference type="PROSITE" id="PS50932">
    <property type="entry name" value="HTH_LACI_2"/>
    <property type="match status" value="1"/>
</dbReference>
<feature type="domain" description="HTH cro/C1-type" evidence="7">
    <location>
        <begin position="2"/>
        <end position="46"/>
    </location>
</feature>
<dbReference type="FunFam" id="1.10.260.40:FF:000002">
    <property type="entry name" value="HTH-type transcriptional repressor PurR"/>
    <property type="match status" value="1"/>
</dbReference>
<dbReference type="GO" id="GO:0000976">
    <property type="term" value="F:transcription cis-regulatory region binding"/>
    <property type="evidence" value="ECO:0007669"/>
    <property type="project" value="TreeGrafter"/>
</dbReference>
<reference evidence="8 9" key="1">
    <citation type="submission" date="2017-09" db="EMBL/GenBank/DDBJ databases">
        <authorList>
            <person name="Ehlers B."/>
            <person name="Leendertz F.H."/>
        </authorList>
    </citation>
    <scope>NUCLEOTIDE SEQUENCE [LARGE SCALE GENOMIC DNA]</scope>
    <source>
        <strain evidence="8 9">DSM 18289</strain>
    </source>
</reference>